<proteinExistence type="inferred from homology"/>
<keyword evidence="2" id="KW-0645">Protease</keyword>
<dbReference type="GO" id="GO:0006508">
    <property type="term" value="P:proteolysis"/>
    <property type="evidence" value="ECO:0007669"/>
    <property type="project" value="UniProtKB-KW"/>
</dbReference>
<evidence type="ECO:0000313" key="6">
    <source>
        <dbReference type="Proteomes" id="UP001190700"/>
    </source>
</evidence>
<dbReference type="Pfam" id="PF02902">
    <property type="entry name" value="Peptidase_C48"/>
    <property type="match status" value="1"/>
</dbReference>
<reference evidence="5 6" key="1">
    <citation type="journal article" date="2015" name="Genome Biol. Evol.">
        <title>Comparative Genomics of a Bacterivorous Green Alga Reveals Evolutionary Causalities and Consequences of Phago-Mixotrophic Mode of Nutrition.</title>
        <authorList>
            <person name="Burns J.A."/>
            <person name="Paasch A."/>
            <person name="Narechania A."/>
            <person name="Kim E."/>
        </authorList>
    </citation>
    <scope>NUCLEOTIDE SEQUENCE [LARGE SCALE GENOMIC DNA]</scope>
    <source>
        <strain evidence="5 6">PLY_AMNH</strain>
    </source>
</reference>
<accession>A0AAE0G749</accession>
<comment type="similarity">
    <text evidence="1">Belongs to the peptidase C48 family.</text>
</comment>
<evidence type="ECO:0000256" key="3">
    <source>
        <dbReference type="ARBA" id="ARBA00022801"/>
    </source>
</evidence>
<keyword evidence="6" id="KW-1185">Reference proteome</keyword>
<protein>
    <recommendedName>
        <fullName evidence="4">Ubiquitin-like protease family profile domain-containing protein</fullName>
    </recommendedName>
</protein>
<feature type="domain" description="Ubiquitin-like protease family profile" evidence="4">
    <location>
        <begin position="53"/>
        <end position="138"/>
    </location>
</feature>
<dbReference type="SUPFAM" id="SSF54001">
    <property type="entry name" value="Cysteine proteinases"/>
    <property type="match status" value="1"/>
</dbReference>
<evidence type="ECO:0000313" key="5">
    <source>
        <dbReference type="EMBL" id="KAK3272860.1"/>
    </source>
</evidence>
<sequence>MTQMDECMRIVGETMHARSIREECNEIEHGGHNSRQNESTMRCKGWASQAMVGGGHWVILLVRMDRHGEENKLQATVYDSLGGGRGNTENLKKALDIWAQEFCEQQNVTYDPVTLMTDSHQPDGYSCGIWVVKTTQHWKRFHEEGNCGRHWEAYLKQTMREEGDTQAAMLSMREHLRQMVLPIITRGSTDTGGPMQPGELEIT</sequence>
<evidence type="ECO:0000256" key="2">
    <source>
        <dbReference type="ARBA" id="ARBA00022670"/>
    </source>
</evidence>
<dbReference type="EMBL" id="LGRX02008757">
    <property type="protein sequence ID" value="KAK3272860.1"/>
    <property type="molecule type" value="Genomic_DNA"/>
</dbReference>
<organism evidence="5 6">
    <name type="scientific">Cymbomonas tetramitiformis</name>
    <dbReference type="NCBI Taxonomy" id="36881"/>
    <lineage>
        <taxon>Eukaryota</taxon>
        <taxon>Viridiplantae</taxon>
        <taxon>Chlorophyta</taxon>
        <taxon>Pyramimonadophyceae</taxon>
        <taxon>Pyramimonadales</taxon>
        <taxon>Pyramimonadaceae</taxon>
        <taxon>Cymbomonas</taxon>
    </lineage>
</organism>
<dbReference type="InterPro" id="IPR003653">
    <property type="entry name" value="Peptidase_C48_C"/>
</dbReference>
<evidence type="ECO:0000256" key="1">
    <source>
        <dbReference type="ARBA" id="ARBA00005234"/>
    </source>
</evidence>
<dbReference type="Proteomes" id="UP001190700">
    <property type="component" value="Unassembled WGS sequence"/>
</dbReference>
<gene>
    <name evidence="5" type="ORF">CYMTET_18863</name>
</gene>
<dbReference type="GO" id="GO:0008234">
    <property type="term" value="F:cysteine-type peptidase activity"/>
    <property type="evidence" value="ECO:0007669"/>
    <property type="project" value="InterPro"/>
</dbReference>
<dbReference type="Gene3D" id="3.40.395.10">
    <property type="entry name" value="Adenoviral Proteinase, Chain A"/>
    <property type="match status" value="1"/>
</dbReference>
<evidence type="ECO:0000259" key="4">
    <source>
        <dbReference type="Pfam" id="PF02902"/>
    </source>
</evidence>
<comment type="caution">
    <text evidence="5">The sequence shown here is derived from an EMBL/GenBank/DDBJ whole genome shotgun (WGS) entry which is preliminary data.</text>
</comment>
<keyword evidence="3" id="KW-0378">Hydrolase</keyword>
<dbReference type="AlphaFoldDB" id="A0AAE0G749"/>
<name>A0AAE0G749_9CHLO</name>
<dbReference type="InterPro" id="IPR038765">
    <property type="entry name" value="Papain-like_cys_pep_sf"/>
</dbReference>